<dbReference type="InterPro" id="IPR013785">
    <property type="entry name" value="Aldolase_TIM"/>
</dbReference>
<keyword evidence="10" id="KW-0150">Chloroplast</keyword>
<geneLocation type="chloroplast" evidence="10"/>
<reference evidence="10" key="1">
    <citation type="submission" date="2016-11" db="EMBL/GenBank/DDBJ databases">
        <title>Complete Chloroplast Genome of Thorea hispida.</title>
        <authorList>
            <person name="Nan F."/>
            <person name="Xie S."/>
        </authorList>
    </citation>
    <scope>NUCLEOTIDE SEQUENCE</scope>
</reference>
<evidence type="ECO:0000256" key="7">
    <source>
        <dbReference type="ARBA" id="ARBA00049047"/>
    </source>
</evidence>
<keyword evidence="5 8" id="KW-0057">Aromatic amino acid biosynthesis</keyword>
<comment type="function">
    <text evidence="8">The alpha subunit is responsible for the aldol cleavage of indoleglycerol phosphate to indole and glyceraldehyde 3-phosphate.</text>
</comment>
<evidence type="ECO:0000256" key="2">
    <source>
        <dbReference type="ARBA" id="ARBA00011270"/>
    </source>
</evidence>
<dbReference type="PROSITE" id="PS00167">
    <property type="entry name" value="TRP_SYNTHASE_ALPHA"/>
    <property type="match status" value="1"/>
</dbReference>
<dbReference type="InterPro" id="IPR018204">
    <property type="entry name" value="Trp_synthase_alpha_AS"/>
</dbReference>
<dbReference type="HAMAP" id="MF_00131">
    <property type="entry name" value="Trp_synth_alpha"/>
    <property type="match status" value="1"/>
</dbReference>
<evidence type="ECO:0000256" key="8">
    <source>
        <dbReference type="HAMAP-Rule" id="MF_00131"/>
    </source>
</evidence>
<keyword evidence="4 8" id="KW-0822">Tryptophan biosynthesis</keyword>
<dbReference type="EMBL" id="KY083065">
    <property type="protein sequence ID" value="ARX95944.1"/>
    <property type="molecule type" value="Genomic_DNA"/>
</dbReference>
<dbReference type="EC" id="4.2.1.20" evidence="8"/>
<evidence type="ECO:0000313" key="10">
    <source>
        <dbReference type="EMBL" id="ARX95944.1"/>
    </source>
</evidence>
<evidence type="ECO:0000256" key="9">
    <source>
        <dbReference type="RuleBase" id="RU003662"/>
    </source>
</evidence>
<evidence type="ECO:0000256" key="5">
    <source>
        <dbReference type="ARBA" id="ARBA00023141"/>
    </source>
</evidence>
<dbReference type="Gene3D" id="3.20.20.70">
    <property type="entry name" value="Aldolase class I"/>
    <property type="match status" value="1"/>
</dbReference>
<dbReference type="InterPro" id="IPR011060">
    <property type="entry name" value="RibuloseP-bd_barrel"/>
</dbReference>
<proteinExistence type="inferred from homology"/>
<feature type="active site" description="Proton acceptor" evidence="8">
    <location>
        <position position="57"/>
    </location>
</feature>
<dbReference type="SUPFAM" id="SSF51366">
    <property type="entry name" value="Ribulose-phoshate binding barrel"/>
    <property type="match status" value="1"/>
</dbReference>
<comment type="subunit">
    <text evidence="2 8">Tetramer of two alpha and two beta chains.</text>
</comment>
<evidence type="ECO:0000256" key="3">
    <source>
        <dbReference type="ARBA" id="ARBA00022605"/>
    </source>
</evidence>
<protein>
    <recommendedName>
        <fullName evidence="8">Tryptophan synthase alpha chain</fullName>
        <ecNumber evidence="8">4.2.1.20</ecNumber>
    </recommendedName>
</protein>
<dbReference type="UniPathway" id="UPA00035">
    <property type="reaction ID" value="UER00044"/>
</dbReference>
<dbReference type="PANTHER" id="PTHR43406">
    <property type="entry name" value="TRYPTOPHAN SYNTHASE, ALPHA CHAIN"/>
    <property type="match status" value="1"/>
</dbReference>
<dbReference type="NCBIfam" id="TIGR00262">
    <property type="entry name" value="trpA"/>
    <property type="match status" value="1"/>
</dbReference>
<dbReference type="GO" id="GO:0005829">
    <property type="term" value="C:cytosol"/>
    <property type="evidence" value="ECO:0007669"/>
    <property type="project" value="TreeGrafter"/>
</dbReference>
<sequence>MIISDTLSKLKIKCALIPFIPAGIPSLEFTKDILLTFDHAGADVIELGLPYSDPLADGPIIQNACWKALKQGINLVQILKLVKEVSPYLKAPILLFAYYNSILSQGILNFVEAIYIAGVKGLAIPDLPLEEADYIIQVCSKFCIELVLFITPTSSSTKINTILAKSPGTIYIISSIGVTGIRSNLSSDLHDFIDNIRKITNKPLILGFGISKLSHVQEKFSWNFDGNGKGFGFGDFFFF</sequence>
<dbReference type="InterPro" id="IPR002028">
    <property type="entry name" value="Trp_synthase_suA"/>
</dbReference>
<evidence type="ECO:0000256" key="4">
    <source>
        <dbReference type="ARBA" id="ARBA00022822"/>
    </source>
</evidence>
<comment type="subcellular location">
    <subcellularLocation>
        <location evidence="8">Plastid</location>
        <location evidence="8">Chloroplast</location>
    </subcellularLocation>
</comment>
<comment type="catalytic activity">
    <reaction evidence="7 8">
        <text>(1S,2R)-1-C-(indol-3-yl)glycerol 3-phosphate + L-serine = D-glyceraldehyde 3-phosphate + L-tryptophan + H2O</text>
        <dbReference type="Rhea" id="RHEA:10532"/>
        <dbReference type="ChEBI" id="CHEBI:15377"/>
        <dbReference type="ChEBI" id="CHEBI:33384"/>
        <dbReference type="ChEBI" id="CHEBI:57912"/>
        <dbReference type="ChEBI" id="CHEBI:58866"/>
        <dbReference type="ChEBI" id="CHEBI:59776"/>
        <dbReference type="EC" id="4.2.1.20"/>
    </reaction>
</comment>
<keyword evidence="6 8" id="KW-0456">Lyase</keyword>
<keyword evidence="3 8" id="KW-0028">Amino-acid biosynthesis</keyword>
<dbReference type="PANTHER" id="PTHR43406:SF1">
    <property type="entry name" value="TRYPTOPHAN SYNTHASE ALPHA CHAIN, CHLOROPLASTIC"/>
    <property type="match status" value="1"/>
</dbReference>
<gene>
    <name evidence="8 10" type="primary">trpA</name>
</gene>
<organism evidence="10">
    <name type="scientific">Thorea hispida</name>
    <dbReference type="NCBI Taxonomy" id="202687"/>
    <lineage>
        <taxon>Eukaryota</taxon>
        <taxon>Rhodophyta</taxon>
        <taxon>Florideophyceae</taxon>
        <taxon>Nemaliophycidae</taxon>
        <taxon>Thoreales</taxon>
        <taxon>Thoreaceae</taxon>
        <taxon>Thorea</taxon>
    </lineage>
</organism>
<comment type="pathway">
    <text evidence="1 8">Amino-acid biosynthesis; L-tryptophan biosynthesis; L-tryptophan from chorismate: step 5/5.</text>
</comment>
<dbReference type="Pfam" id="PF00290">
    <property type="entry name" value="Trp_syntA"/>
    <property type="match status" value="1"/>
</dbReference>
<dbReference type="GO" id="GO:0004834">
    <property type="term" value="F:tryptophan synthase activity"/>
    <property type="evidence" value="ECO:0007669"/>
    <property type="project" value="UniProtKB-UniRule"/>
</dbReference>
<dbReference type="CDD" id="cd04724">
    <property type="entry name" value="Tryptophan_synthase_alpha"/>
    <property type="match status" value="1"/>
</dbReference>
<evidence type="ECO:0000256" key="1">
    <source>
        <dbReference type="ARBA" id="ARBA00004733"/>
    </source>
</evidence>
<keyword evidence="10" id="KW-0934">Plastid</keyword>
<name>A0A1Z1XAS2_9FLOR</name>
<comment type="similarity">
    <text evidence="8 9">Belongs to the TrpA family.</text>
</comment>
<dbReference type="AlphaFoldDB" id="A0A1Z1XAS2"/>
<feature type="active site" description="Proton acceptor" evidence="8">
    <location>
        <position position="46"/>
    </location>
</feature>
<dbReference type="GO" id="GO:0009507">
    <property type="term" value="C:chloroplast"/>
    <property type="evidence" value="ECO:0007669"/>
    <property type="project" value="UniProtKB-SubCell"/>
</dbReference>
<evidence type="ECO:0000256" key="6">
    <source>
        <dbReference type="ARBA" id="ARBA00023239"/>
    </source>
</evidence>
<accession>A0A1Z1XAS2</accession>